<keyword evidence="2" id="KW-0378">Hydrolase</keyword>
<dbReference type="EC" id="3.1.1.92" evidence="2"/>
<dbReference type="EMBL" id="AP014946">
    <property type="protein sequence ID" value="BAT61838.1"/>
    <property type="molecule type" value="Genomic_DNA"/>
</dbReference>
<accession>A0A0S3Q110</accession>
<dbReference type="KEGG" id="vgo:GJW-30_1_04400"/>
<sequence>MLRVLGVKRAVLVQPSVYGSDNTVLLNALKEAGSEFRGVAVVDPAISDNDLERLSTAGVRGVRINIVDVKSGGAAFDFQSLRLLAERIRPLGWHMEFLLHVDTFPDFAITFENFPVDIVFGHLGYTAPGTTPDNGGFQDLLKLLRNGRAWVKLTGPYRISREQLPYADVVTLAHALVDANPDRIVWGTDWPHVMVRGAMPNDGDLCDLLSAWVPDETAREKILCLNPATLYGFVD</sequence>
<evidence type="ECO:0000313" key="3">
    <source>
        <dbReference type="Proteomes" id="UP000236884"/>
    </source>
</evidence>
<evidence type="ECO:0000313" key="2">
    <source>
        <dbReference type="EMBL" id="BAT61838.1"/>
    </source>
</evidence>
<dbReference type="InterPro" id="IPR052358">
    <property type="entry name" value="Aro_Compnd_Degr_Hydrolases"/>
</dbReference>
<dbReference type="PANTHER" id="PTHR35563:SF2">
    <property type="entry name" value="BARREL METAL-DEPENDENT HYDROLASE, PUTATIVE (AFU_ORTHOLOGUE AFUA_1G16240)-RELATED"/>
    <property type="match status" value="1"/>
</dbReference>
<feature type="domain" description="Amidohydrolase-related" evidence="1">
    <location>
        <begin position="3"/>
        <end position="233"/>
    </location>
</feature>
<dbReference type="Proteomes" id="UP000236884">
    <property type="component" value="Chromosome"/>
</dbReference>
<dbReference type="SUPFAM" id="SSF51556">
    <property type="entry name" value="Metallo-dependent hydrolases"/>
    <property type="match status" value="1"/>
</dbReference>
<dbReference type="InterPro" id="IPR006680">
    <property type="entry name" value="Amidohydro-rel"/>
</dbReference>
<proteinExistence type="predicted"/>
<dbReference type="Pfam" id="PF04909">
    <property type="entry name" value="Amidohydro_2"/>
    <property type="match status" value="1"/>
</dbReference>
<name>A0A0S3Q110_9BRAD</name>
<dbReference type="PANTHER" id="PTHR35563">
    <property type="entry name" value="BARREL METAL-DEPENDENT HYDROLASE, PUTATIVE (AFU_ORTHOLOGUE AFUA_1G16240)-RELATED"/>
    <property type="match status" value="1"/>
</dbReference>
<evidence type="ECO:0000259" key="1">
    <source>
        <dbReference type="Pfam" id="PF04909"/>
    </source>
</evidence>
<dbReference type="GO" id="GO:0102998">
    <property type="term" value="F:4-sulfomuconolactone hydrolase activity"/>
    <property type="evidence" value="ECO:0007669"/>
    <property type="project" value="UniProtKB-EC"/>
</dbReference>
<protein>
    <submittedName>
        <fullName evidence="2">4-sulfomuconolactone hydrolase</fullName>
        <ecNumber evidence="2">3.1.1.92</ecNumber>
    </submittedName>
</protein>
<dbReference type="AlphaFoldDB" id="A0A0S3Q110"/>
<dbReference type="InterPro" id="IPR032466">
    <property type="entry name" value="Metal_Hydrolase"/>
</dbReference>
<organism evidence="2 3">
    <name type="scientific">Variibacter gotjawalensis</name>
    <dbReference type="NCBI Taxonomy" id="1333996"/>
    <lineage>
        <taxon>Bacteria</taxon>
        <taxon>Pseudomonadati</taxon>
        <taxon>Pseudomonadota</taxon>
        <taxon>Alphaproteobacteria</taxon>
        <taxon>Hyphomicrobiales</taxon>
        <taxon>Nitrobacteraceae</taxon>
        <taxon>Variibacter</taxon>
    </lineage>
</organism>
<gene>
    <name evidence="2" type="ORF">GJW-30_1_04400</name>
</gene>
<dbReference type="Gene3D" id="3.20.20.140">
    <property type="entry name" value="Metal-dependent hydrolases"/>
    <property type="match status" value="1"/>
</dbReference>
<keyword evidence="3" id="KW-1185">Reference proteome</keyword>
<reference evidence="2 3" key="1">
    <citation type="submission" date="2015-08" db="EMBL/GenBank/DDBJ databases">
        <title>Investigation of the bacterial diversity of lava forest soil.</title>
        <authorList>
            <person name="Lee J.S."/>
        </authorList>
    </citation>
    <scope>NUCLEOTIDE SEQUENCE [LARGE SCALE GENOMIC DNA]</scope>
    <source>
        <strain evidence="2 3">GJW-30</strain>
    </source>
</reference>